<comment type="caution">
    <text evidence="2">The sequence shown here is derived from an EMBL/GenBank/DDBJ whole genome shotgun (WGS) entry which is preliminary data.</text>
</comment>
<feature type="transmembrane region" description="Helical" evidence="1">
    <location>
        <begin position="52"/>
        <end position="74"/>
    </location>
</feature>
<dbReference type="AlphaFoldDB" id="A0A9N8J6D2"/>
<dbReference type="EMBL" id="CAIJDE010000062">
    <property type="protein sequence ID" value="CAC9976304.1"/>
    <property type="molecule type" value="Genomic_DNA"/>
</dbReference>
<evidence type="ECO:0008006" key="4">
    <source>
        <dbReference type="Google" id="ProtNLM"/>
    </source>
</evidence>
<accession>A0A9N8J6D2</accession>
<dbReference type="InterPro" id="IPR025238">
    <property type="entry name" value="DUF4184"/>
</dbReference>
<reference evidence="2 3" key="1">
    <citation type="submission" date="2020-06" db="EMBL/GenBank/DDBJ databases">
        <authorList>
            <person name="Criscuolo A."/>
        </authorList>
    </citation>
    <scope>NUCLEOTIDE SEQUENCE [LARGE SCALE GENOMIC DNA]</scope>
    <source>
        <strain evidence="2">PXU-55</strain>
    </source>
</reference>
<keyword evidence="1" id="KW-0472">Membrane</keyword>
<feature type="transmembrane region" description="Helical" evidence="1">
    <location>
        <begin position="214"/>
        <end position="237"/>
    </location>
</feature>
<sequence>MPFTFAHPAIVLPLNYLPKKWFSLTGLIIGSMIPDFEYFTRMRVESHYSHNIYGVFWFDLQLAILLAFTFHNIVKNQLFHNLPEIIRSRVLIFDQFNWNSYFKQHWIVVVLSILIGTASHLFWDSFTHEHGYCVNHVALLHDYIFISHLKIPIFKAVQHLSTFIGGLIILFAFSKLPKNNISTKSLNKNYWICLVLFSLIILVFRFAIGLDPKQYGHLIVSIISSVLFSLILTPLFLNLKAFVKN</sequence>
<name>A0A9N8J6D2_9FLAO</name>
<dbReference type="Pfam" id="PF13803">
    <property type="entry name" value="DUF4184"/>
    <property type="match status" value="1"/>
</dbReference>
<evidence type="ECO:0000256" key="1">
    <source>
        <dbReference type="SAM" id="Phobius"/>
    </source>
</evidence>
<keyword evidence="3" id="KW-1185">Reference proteome</keyword>
<keyword evidence="1" id="KW-0812">Transmembrane</keyword>
<feature type="transmembrane region" description="Helical" evidence="1">
    <location>
        <begin position="189"/>
        <end position="208"/>
    </location>
</feature>
<dbReference type="Proteomes" id="UP000533639">
    <property type="component" value="Unassembled WGS sequence"/>
</dbReference>
<organism evidence="2 3">
    <name type="scientific">Flavobacterium panici</name>
    <dbReference type="NCBI Taxonomy" id="2654843"/>
    <lineage>
        <taxon>Bacteria</taxon>
        <taxon>Pseudomonadati</taxon>
        <taxon>Bacteroidota</taxon>
        <taxon>Flavobacteriia</taxon>
        <taxon>Flavobacteriales</taxon>
        <taxon>Flavobacteriaceae</taxon>
        <taxon>Flavobacterium</taxon>
    </lineage>
</organism>
<gene>
    <name evidence="2" type="ORF">FLAPXU55_04028</name>
</gene>
<evidence type="ECO:0000313" key="2">
    <source>
        <dbReference type="EMBL" id="CAC9976304.1"/>
    </source>
</evidence>
<evidence type="ECO:0000313" key="3">
    <source>
        <dbReference type="Proteomes" id="UP000533639"/>
    </source>
</evidence>
<keyword evidence="1" id="KW-1133">Transmembrane helix</keyword>
<proteinExistence type="predicted"/>
<feature type="transmembrane region" description="Helical" evidence="1">
    <location>
        <begin position="157"/>
        <end position="177"/>
    </location>
</feature>
<protein>
    <recommendedName>
        <fullName evidence="4">DUF4184 domain-containing protein</fullName>
    </recommendedName>
</protein>
<dbReference type="RefSeq" id="WP_180860703.1">
    <property type="nucleotide sequence ID" value="NZ_CAIJDE010000062.1"/>
</dbReference>
<feature type="transmembrane region" description="Helical" evidence="1">
    <location>
        <begin position="105"/>
        <end position="123"/>
    </location>
</feature>